<dbReference type="EMBL" id="JAELYA010000005">
    <property type="protein sequence ID" value="MBO3276554.1"/>
    <property type="molecule type" value="Genomic_DNA"/>
</dbReference>
<comment type="caution">
    <text evidence="2">The sequence shown here is derived from an EMBL/GenBank/DDBJ whole genome shotgun (WGS) entry which is preliminary data.</text>
</comment>
<reference evidence="2 3" key="1">
    <citation type="submission" date="2020-12" db="EMBL/GenBank/DDBJ databases">
        <title>Pseudomonas schmalbachii sp. nov. isolated from millipede gut.</title>
        <authorList>
            <person name="Shelomi M."/>
        </authorList>
    </citation>
    <scope>NUCLEOTIDE SEQUENCE [LARGE SCALE GENOMIC DNA]</scope>
    <source>
        <strain evidence="2 3">Milli4</strain>
    </source>
</reference>
<keyword evidence="3" id="KW-1185">Reference proteome</keyword>
<gene>
    <name evidence="2" type="ORF">JFY56_15100</name>
</gene>
<dbReference type="Proteomes" id="UP000669060">
    <property type="component" value="Unassembled WGS sequence"/>
</dbReference>
<evidence type="ECO:0000313" key="3">
    <source>
        <dbReference type="Proteomes" id="UP000669060"/>
    </source>
</evidence>
<feature type="signal peptide" evidence="1">
    <location>
        <begin position="1"/>
        <end position="21"/>
    </location>
</feature>
<accession>A0ABS3TVF9</accession>
<evidence type="ECO:0000256" key="1">
    <source>
        <dbReference type="SAM" id="SignalP"/>
    </source>
</evidence>
<name>A0ABS3TVF9_9PSED</name>
<organism evidence="2 3">
    <name type="scientific">Pseudomonas schmalbachii</name>
    <dbReference type="NCBI Taxonomy" id="2816993"/>
    <lineage>
        <taxon>Bacteria</taxon>
        <taxon>Pseudomonadati</taxon>
        <taxon>Pseudomonadota</taxon>
        <taxon>Gammaproteobacteria</taxon>
        <taxon>Pseudomonadales</taxon>
        <taxon>Pseudomonadaceae</taxon>
        <taxon>Pseudomonas</taxon>
    </lineage>
</organism>
<evidence type="ECO:0000313" key="2">
    <source>
        <dbReference type="EMBL" id="MBO3276554.1"/>
    </source>
</evidence>
<proteinExistence type="predicted"/>
<keyword evidence="1" id="KW-0732">Signal</keyword>
<protein>
    <submittedName>
        <fullName evidence="2">Uncharacterized protein</fullName>
    </submittedName>
</protein>
<sequence>MRKILRIFMHLLGLAAISTVAIEPSEVKAMSGIDEQVSKKAALAVAQLNERAKGKLDYSEASIQVIEELASEAAQYSSQLDSSTIESLTQLLGSYILEVAHRQYGGSYLWYEPQNAPLLAVGEPKFSVAIVPFEKVRGRISGDSADNLVFFYQGFSERVRSAKGDTVSLYK</sequence>
<feature type="chain" id="PRO_5047487075" evidence="1">
    <location>
        <begin position="22"/>
        <end position="171"/>
    </location>
</feature>
<dbReference type="RefSeq" id="WP_208314652.1">
    <property type="nucleotide sequence ID" value="NZ_JAELYA010000005.1"/>
</dbReference>